<evidence type="ECO:0000256" key="2">
    <source>
        <dbReference type="ARBA" id="ARBA00022475"/>
    </source>
</evidence>
<keyword evidence="3 6" id="KW-0812">Transmembrane</keyword>
<name>A0A9X5H8F9_9ACTN</name>
<feature type="transmembrane region" description="Helical" evidence="6">
    <location>
        <begin position="88"/>
        <end position="107"/>
    </location>
</feature>
<keyword evidence="2" id="KW-1003">Cell membrane</keyword>
<keyword evidence="4 6" id="KW-1133">Transmembrane helix</keyword>
<evidence type="ECO:0000256" key="4">
    <source>
        <dbReference type="ARBA" id="ARBA00022989"/>
    </source>
</evidence>
<evidence type="ECO:0000256" key="3">
    <source>
        <dbReference type="ARBA" id="ARBA00022692"/>
    </source>
</evidence>
<comment type="caution">
    <text evidence="8">The sequence shown here is derived from an EMBL/GenBank/DDBJ whole genome shotgun (WGS) entry which is preliminary data.</text>
</comment>
<evidence type="ECO:0000256" key="1">
    <source>
        <dbReference type="ARBA" id="ARBA00004651"/>
    </source>
</evidence>
<feature type="non-terminal residue" evidence="8">
    <location>
        <position position="330"/>
    </location>
</feature>
<feature type="transmembrane region" description="Helical" evidence="6">
    <location>
        <begin position="161"/>
        <end position="184"/>
    </location>
</feature>
<evidence type="ECO:0000259" key="7">
    <source>
        <dbReference type="Pfam" id="PF05231"/>
    </source>
</evidence>
<reference evidence="8 9" key="1">
    <citation type="submission" date="2020-01" db="EMBL/GenBank/DDBJ databases">
        <title>Insect and environment-associated Actinomycetes.</title>
        <authorList>
            <person name="Currrie C."/>
            <person name="Chevrette M."/>
            <person name="Carlson C."/>
            <person name="Stubbendieck R."/>
            <person name="Wendt-Pienkowski E."/>
        </authorList>
    </citation>
    <scope>NUCLEOTIDE SEQUENCE [LARGE SCALE GENOMIC DNA]</scope>
    <source>
        <strain evidence="8 9">SID8189</strain>
    </source>
</reference>
<feature type="transmembrane region" description="Helical" evidence="6">
    <location>
        <begin position="265"/>
        <end position="289"/>
    </location>
</feature>
<evidence type="ECO:0000313" key="8">
    <source>
        <dbReference type="EMBL" id="NEC47267.1"/>
    </source>
</evidence>
<feature type="transmembrane region" description="Helical" evidence="6">
    <location>
        <begin position="196"/>
        <end position="222"/>
    </location>
</feature>
<dbReference type="GO" id="GO:0005886">
    <property type="term" value="C:plasma membrane"/>
    <property type="evidence" value="ECO:0007669"/>
    <property type="project" value="UniProtKB-SubCell"/>
</dbReference>
<evidence type="ECO:0000256" key="6">
    <source>
        <dbReference type="SAM" id="Phobius"/>
    </source>
</evidence>
<feature type="transmembrane region" description="Helical" evidence="6">
    <location>
        <begin position="49"/>
        <end position="68"/>
    </location>
</feature>
<gene>
    <name evidence="8" type="ORF">G3I18_01490</name>
</gene>
<evidence type="ECO:0000313" key="9">
    <source>
        <dbReference type="Proteomes" id="UP000471745"/>
    </source>
</evidence>
<dbReference type="EMBL" id="JAAGNA010000046">
    <property type="protein sequence ID" value="NEC47267.1"/>
    <property type="molecule type" value="Genomic_DNA"/>
</dbReference>
<keyword evidence="5 6" id="KW-0472">Membrane</keyword>
<sequence length="330" mass="35385">MTGVVARRDLRTPAVYALQTLAVAVCYYAGGRLGLLYELRVEASVVSPVWPPTGIAVASLLLLGPRVWPGIALGALLVIAHLTDLGPTSLGLLFANTAAPLCAYWLLRRAGFRADLGRLRDCLSLVFLGGFAAMLVSSTIAAGLLVVSGDLPSGAFWSVWLPWWVGDAMGVLLIAPLLLILPRVRSPVRWSRWREATALVVVAAVLVPLVTHTQGSLLFVVYPLLIWSALRFELPGSTLCALFASFLATAAATERTGPFDHLSDMHIMITLHAFNAAAALTSLLLSAVITEQHNTRRSVELACKELVEVLEHLTAGEPAPHGRPQREQGP</sequence>
<dbReference type="Pfam" id="PF05231">
    <property type="entry name" value="MASE1"/>
    <property type="match status" value="1"/>
</dbReference>
<accession>A0A9X5H8F9</accession>
<feature type="transmembrane region" description="Helical" evidence="6">
    <location>
        <begin position="16"/>
        <end position="37"/>
    </location>
</feature>
<evidence type="ECO:0000256" key="5">
    <source>
        <dbReference type="ARBA" id="ARBA00023136"/>
    </source>
</evidence>
<feature type="transmembrane region" description="Helical" evidence="6">
    <location>
        <begin position="127"/>
        <end position="149"/>
    </location>
</feature>
<protein>
    <recommendedName>
        <fullName evidence="7">MASE1 domain-containing protein</fullName>
    </recommendedName>
</protein>
<comment type="subcellular location">
    <subcellularLocation>
        <location evidence="1">Cell membrane</location>
        <topology evidence="1">Multi-pass membrane protein</topology>
    </subcellularLocation>
</comment>
<dbReference type="AlphaFoldDB" id="A0A9X5H8F9"/>
<dbReference type="Proteomes" id="UP000471745">
    <property type="component" value="Unassembled WGS sequence"/>
</dbReference>
<feature type="domain" description="MASE1" evidence="7">
    <location>
        <begin position="21"/>
        <end position="293"/>
    </location>
</feature>
<dbReference type="InterPro" id="IPR007895">
    <property type="entry name" value="MASE1"/>
</dbReference>
<proteinExistence type="predicted"/>
<organism evidence="8 9">
    <name type="scientific">Actinospica acidiphila</name>
    <dbReference type="NCBI Taxonomy" id="304899"/>
    <lineage>
        <taxon>Bacteria</taxon>
        <taxon>Bacillati</taxon>
        <taxon>Actinomycetota</taxon>
        <taxon>Actinomycetes</taxon>
        <taxon>Catenulisporales</taxon>
        <taxon>Actinospicaceae</taxon>
        <taxon>Actinospica</taxon>
    </lineage>
</organism>
<keyword evidence="9" id="KW-1185">Reference proteome</keyword>